<dbReference type="EMBL" id="CP011036">
    <property type="protein sequence ID" value="ASM55463.1"/>
    <property type="molecule type" value="Genomic_DNA"/>
</dbReference>
<keyword evidence="2" id="KW-1185">Reference proteome</keyword>
<dbReference type="KEGG" id="png:PNIG_a3586"/>
<reference evidence="1 2" key="1">
    <citation type="submission" date="2015-03" db="EMBL/GenBank/DDBJ databases">
        <authorList>
            <person name="Xie B.-B."/>
            <person name="Rong J.-C."/>
            <person name="Qin Q.-L."/>
            <person name="Zhang Y.-Z."/>
        </authorList>
    </citation>
    <scope>NUCLEOTIDE SEQUENCE [LARGE SCALE GENOMIC DNA]</scope>
    <source>
        <strain evidence="1 2">KMM 661</strain>
    </source>
</reference>
<name>A0AAC9UKU5_9GAMM</name>
<gene>
    <name evidence="1" type="ORF">PNIG_a3586</name>
</gene>
<dbReference type="AlphaFoldDB" id="A0AAC9UKU5"/>
<dbReference type="Proteomes" id="UP000198329">
    <property type="component" value="Chromosome I"/>
</dbReference>
<protein>
    <submittedName>
        <fullName evidence="1">Uncharacterized protein</fullName>
    </submittedName>
</protein>
<sequence>MIKTLFKLQAQSITLLKHHLKNELLTLKPPKVHTIDIAHG</sequence>
<accession>A0AAC9UKU5</accession>
<evidence type="ECO:0000313" key="1">
    <source>
        <dbReference type="EMBL" id="ASM55463.1"/>
    </source>
</evidence>
<evidence type="ECO:0000313" key="2">
    <source>
        <dbReference type="Proteomes" id="UP000198329"/>
    </source>
</evidence>
<organism evidence="1 2">
    <name type="scientific">Pseudoalteromonas nigrifaciens</name>
    <dbReference type="NCBI Taxonomy" id="28109"/>
    <lineage>
        <taxon>Bacteria</taxon>
        <taxon>Pseudomonadati</taxon>
        <taxon>Pseudomonadota</taxon>
        <taxon>Gammaproteobacteria</taxon>
        <taxon>Alteromonadales</taxon>
        <taxon>Pseudoalteromonadaceae</taxon>
        <taxon>Pseudoalteromonas</taxon>
    </lineage>
</organism>
<proteinExistence type="predicted"/>